<keyword evidence="2" id="KW-1185">Reference proteome</keyword>
<evidence type="ECO:0000313" key="2">
    <source>
        <dbReference type="Proteomes" id="UP000236740"/>
    </source>
</evidence>
<accession>A0A1H5ZK04</accession>
<organism evidence="1 2">
    <name type="scientific">Halobellus limi</name>
    <dbReference type="NCBI Taxonomy" id="699433"/>
    <lineage>
        <taxon>Archaea</taxon>
        <taxon>Methanobacteriati</taxon>
        <taxon>Methanobacteriota</taxon>
        <taxon>Stenosarchaea group</taxon>
        <taxon>Halobacteria</taxon>
        <taxon>Halobacteriales</taxon>
        <taxon>Haloferacaceae</taxon>
        <taxon>Halobellus</taxon>
    </lineage>
</organism>
<dbReference type="Proteomes" id="UP000236740">
    <property type="component" value="Unassembled WGS sequence"/>
</dbReference>
<gene>
    <name evidence="1" type="ORF">SAMN04488133_2008</name>
</gene>
<name>A0A1H5ZK04_9EURY</name>
<evidence type="ECO:0000313" key="1">
    <source>
        <dbReference type="EMBL" id="SEG35977.1"/>
    </source>
</evidence>
<sequence length="51" mass="6143">MDDNSRDLAFWLQDKIYREGLEPIWFMRRAERWAKSEASDVVADAISRRLK</sequence>
<dbReference type="AlphaFoldDB" id="A0A1H5ZK04"/>
<dbReference type="EMBL" id="FNVN01000002">
    <property type="protein sequence ID" value="SEG35977.1"/>
    <property type="molecule type" value="Genomic_DNA"/>
</dbReference>
<proteinExistence type="predicted"/>
<reference evidence="1 2" key="1">
    <citation type="submission" date="2016-10" db="EMBL/GenBank/DDBJ databases">
        <authorList>
            <person name="de Groot N.N."/>
        </authorList>
    </citation>
    <scope>NUCLEOTIDE SEQUENCE [LARGE SCALE GENOMIC DNA]</scope>
    <source>
        <strain evidence="1 2">CGMCC 1.10331</strain>
    </source>
</reference>
<protein>
    <submittedName>
        <fullName evidence="1">Uncharacterized protein</fullName>
    </submittedName>
</protein>